<evidence type="ECO:0000313" key="2">
    <source>
        <dbReference type="Proteomes" id="UP000540698"/>
    </source>
</evidence>
<keyword evidence="2" id="KW-1185">Reference proteome</keyword>
<dbReference type="RefSeq" id="WP_157114394.1">
    <property type="nucleotide sequence ID" value="NZ_JAAXOS010000030.1"/>
</dbReference>
<comment type="caution">
    <text evidence="1">The sequence shown here is derived from an EMBL/GenBank/DDBJ whole genome shotgun (WGS) entry which is preliminary data.</text>
</comment>
<proteinExistence type="predicted"/>
<gene>
    <name evidence="1" type="ORF">HGB38_34870</name>
</gene>
<evidence type="ECO:0000313" key="1">
    <source>
        <dbReference type="EMBL" id="NKY31337.1"/>
    </source>
</evidence>
<dbReference type="AlphaFoldDB" id="A0A7X6LC63"/>
<reference evidence="1 2" key="1">
    <citation type="submission" date="2020-04" db="EMBL/GenBank/DDBJ databases">
        <title>MicrobeNet Type strains.</title>
        <authorList>
            <person name="Nicholson A.C."/>
        </authorList>
    </citation>
    <scope>NUCLEOTIDE SEQUENCE [LARGE SCALE GENOMIC DNA]</scope>
    <source>
        <strain evidence="1 2">DSM 44956</strain>
    </source>
</reference>
<name>A0A7X6LC63_9NOCA</name>
<dbReference type="Proteomes" id="UP000540698">
    <property type="component" value="Unassembled WGS sequence"/>
</dbReference>
<dbReference type="EMBL" id="JAAXOS010000030">
    <property type="protein sequence ID" value="NKY31337.1"/>
    <property type="molecule type" value="Genomic_DNA"/>
</dbReference>
<sequence length="89" mass="9802">MLTKQFFQSGGGTPQPSLTVARQELMTGHRDALWLLHHVHYIIASSDLSVRTFLGDRAIRYVEPTPSPAEWDEVAFVFVDEVGSTTAGG</sequence>
<protein>
    <submittedName>
        <fullName evidence="1">Uncharacterized protein</fullName>
    </submittedName>
</protein>
<organism evidence="1 2">
    <name type="scientific">Nocardia gamkensis</name>
    <dbReference type="NCBI Taxonomy" id="352869"/>
    <lineage>
        <taxon>Bacteria</taxon>
        <taxon>Bacillati</taxon>
        <taxon>Actinomycetota</taxon>
        <taxon>Actinomycetes</taxon>
        <taxon>Mycobacteriales</taxon>
        <taxon>Nocardiaceae</taxon>
        <taxon>Nocardia</taxon>
    </lineage>
</organism>
<accession>A0A7X6LC63</accession>